<dbReference type="EMBL" id="SAXX01000010">
    <property type="protein sequence ID" value="TXJ33790.1"/>
    <property type="molecule type" value="Genomic_DNA"/>
</dbReference>
<dbReference type="Proteomes" id="UP000324707">
    <property type="component" value="Unassembled WGS sequence"/>
</dbReference>
<reference evidence="1 2" key="1">
    <citation type="journal article" date="1992" name="Lakartidningen">
        <title>[Penicillin V and not amoxicillin is the first choice preparation in acute otitis].</title>
        <authorList>
            <person name="Kamme C."/>
            <person name="Lundgren K."/>
            <person name="Prellner K."/>
        </authorList>
    </citation>
    <scope>NUCLEOTIDE SEQUENCE [LARGE SCALE GENOMIC DNA]</scope>
    <source>
        <strain evidence="1 2">PC5538III-lc</strain>
    </source>
</reference>
<name>A0A5C8ECS6_9SPIR</name>
<sequence>MYKGRNIYLCAFANIEFMPSIIRFYNQAKESNFFDNIFIYNEYNLPKDEKFEALLSHKLVPSRGFGYWCWKPFIILKTLENLKNGDILVYADIGCHINKEGEKRFYEYLDIVIEHKALCFKMQFLESCWTKSDLFNYFGKLNDKNITNSSQRMATICIFEKNDINLEFVNKWLQVFYDDFSLVDDTPSKLPNLDGFIENRHDQSVFSILSKIYDIYAIYSGECDIYIKHLPIIGLRDKKKIIDNDIQKSINKIVWWMPIRKNRDEIRKMYYDYCSNILLDLIYNKRTNDKIYNPIDFIIKLYLRNKINAFIKSNNREIKNYINKMQNINPI</sequence>
<comment type="caution">
    <text evidence="1">The sequence shown here is derived from an EMBL/GenBank/DDBJ whole genome shotgun (WGS) entry which is preliminary data.</text>
</comment>
<evidence type="ECO:0000313" key="1">
    <source>
        <dbReference type="EMBL" id="TXJ33790.1"/>
    </source>
</evidence>
<dbReference type="RefSeq" id="WP_147736229.1">
    <property type="nucleotide sequence ID" value="NZ_SAXX01000010.1"/>
</dbReference>
<evidence type="ECO:0000313" key="2">
    <source>
        <dbReference type="Proteomes" id="UP000324707"/>
    </source>
</evidence>
<gene>
    <name evidence="1" type="ORF">EPJ69_03670</name>
</gene>
<dbReference type="AlphaFoldDB" id="A0A5C8ECS6"/>
<organism evidence="1 2">
    <name type="scientific">Brachyspira aalborgi</name>
    <dbReference type="NCBI Taxonomy" id="29522"/>
    <lineage>
        <taxon>Bacteria</taxon>
        <taxon>Pseudomonadati</taxon>
        <taxon>Spirochaetota</taxon>
        <taxon>Spirochaetia</taxon>
        <taxon>Brachyspirales</taxon>
        <taxon>Brachyspiraceae</taxon>
        <taxon>Brachyspira</taxon>
    </lineage>
</organism>
<accession>A0A5C8ECS6</accession>
<protein>
    <submittedName>
        <fullName evidence="1">Uncharacterized protein</fullName>
    </submittedName>
</protein>
<proteinExistence type="predicted"/>